<feature type="transmembrane region" description="Helical" evidence="6">
    <location>
        <begin position="7"/>
        <end position="29"/>
    </location>
</feature>
<dbReference type="InterPro" id="IPR050833">
    <property type="entry name" value="Poly_Biosynth_Transport"/>
</dbReference>
<dbReference type="GO" id="GO:0005886">
    <property type="term" value="C:plasma membrane"/>
    <property type="evidence" value="ECO:0007669"/>
    <property type="project" value="UniProtKB-SubCell"/>
</dbReference>
<evidence type="ECO:0000313" key="8">
    <source>
        <dbReference type="Proteomes" id="UP000812270"/>
    </source>
</evidence>
<feature type="transmembrane region" description="Helical" evidence="6">
    <location>
        <begin position="41"/>
        <end position="63"/>
    </location>
</feature>
<reference evidence="7" key="1">
    <citation type="submission" date="2021-06" db="EMBL/GenBank/DDBJ databases">
        <authorList>
            <person name="Huq M.A."/>
        </authorList>
    </citation>
    <scope>NUCLEOTIDE SEQUENCE</scope>
    <source>
        <strain evidence="7">MAH-26</strain>
    </source>
</reference>
<feature type="transmembrane region" description="Helical" evidence="6">
    <location>
        <begin position="155"/>
        <end position="179"/>
    </location>
</feature>
<dbReference type="Proteomes" id="UP000812270">
    <property type="component" value="Unassembled WGS sequence"/>
</dbReference>
<evidence type="ECO:0000256" key="5">
    <source>
        <dbReference type="ARBA" id="ARBA00023136"/>
    </source>
</evidence>
<dbReference type="RefSeq" id="WP_217790540.1">
    <property type="nucleotide sequence ID" value="NZ_JAHSPG010000003.1"/>
</dbReference>
<gene>
    <name evidence="7" type="ORF">KTO63_07120</name>
</gene>
<feature type="transmembrane region" description="Helical" evidence="6">
    <location>
        <begin position="435"/>
        <end position="456"/>
    </location>
</feature>
<dbReference type="PANTHER" id="PTHR30250:SF26">
    <property type="entry name" value="PSMA PROTEIN"/>
    <property type="match status" value="1"/>
</dbReference>
<evidence type="ECO:0000256" key="3">
    <source>
        <dbReference type="ARBA" id="ARBA00022692"/>
    </source>
</evidence>
<feature type="transmembrane region" description="Helical" evidence="6">
    <location>
        <begin position="379"/>
        <end position="398"/>
    </location>
</feature>
<evidence type="ECO:0000256" key="6">
    <source>
        <dbReference type="SAM" id="Phobius"/>
    </source>
</evidence>
<feature type="transmembrane region" description="Helical" evidence="6">
    <location>
        <begin position="462"/>
        <end position="483"/>
    </location>
</feature>
<feature type="transmembrane region" description="Helical" evidence="6">
    <location>
        <begin position="404"/>
        <end position="423"/>
    </location>
</feature>
<feature type="transmembrane region" description="Helical" evidence="6">
    <location>
        <begin position="123"/>
        <end position="143"/>
    </location>
</feature>
<evidence type="ECO:0000313" key="7">
    <source>
        <dbReference type="EMBL" id="MBV4356907.1"/>
    </source>
</evidence>
<keyword evidence="8" id="KW-1185">Reference proteome</keyword>
<keyword evidence="2" id="KW-1003">Cell membrane</keyword>
<keyword evidence="5 6" id="KW-0472">Membrane</keyword>
<evidence type="ECO:0000256" key="2">
    <source>
        <dbReference type="ARBA" id="ARBA00022475"/>
    </source>
</evidence>
<dbReference type="Pfam" id="PF01943">
    <property type="entry name" value="Polysacc_synt"/>
    <property type="match status" value="1"/>
</dbReference>
<organism evidence="7 8">
    <name type="scientific">Pinibacter aurantiacus</name>
    <dbReference type="NCBI Taxonomy" id="2851599"/>
    <lineage>
        <taxon>Bacteria</taxon>
        <taxon>Pseudomonadati</taxon>
        <taxon>Bacteroidota</taxon>
        <taxon>Chitinophagia</taxon>
        <taxon>Chitinophagales</taxon>
        <taxon>Chitinophagaceae</taxon>
        <taxon>Pinibacter</taxon>
    </lineage>
</organism>
<dbReference type="InterPro" id="IPR002797">
    <property type="entry name" value="Polysacc_synth"/>
</dbReference>
<comment type="subcellular location">
    <subcellularLocation>
        <location evidence="1">Cell membrane</location>
        <topology evidence="1">Multi-pass membrane protein</topology>
    </subcellularLocation>
</comment>
<keyword evidence="3 6" id="KW-0812">Transmembrane</keyword>
<dbReference type="PANTHER" id="PTHR30250">
    <property type="entry name" value="PST FAMILY PREDICTED COLANIC ACID TRANSPORTER"/>
    <property type="match status" value="1"/>
</dbReference>
<feature type="transmembrane region" description="Helical" evidence="6">
    <location>
        <begin position="84"/>
        <end position="111"/>
    </location>
</feature>
<feature type="transmembrane region" description="Helical" evidence="6">
    <location>
        <begin position="313"/>
        <end position="338"/>
    </location>
</feature>
<comment type="caution">
    <text evidence="7">The sequence shown here is derived from an EMBL/GenBank/DDBJ whole genome shotgun (WGS) entry which is preliminary data.</text>
</comment>
<feature type="transmembrane region" description="Helical" evidence="6">
    <location>
        <begin position="344"/>
        <end position="367"/>
    </location>
</feature>
<keyword evidence="4 6" id="KW-1133">Transmembrane helix</keyword>
<evidence type="ECO:0000256" key="4">
    <source>
        <dbReference type="ARBA" id="ARBA00022989"/>
    </source>
</evidence>
<accession>A0A9E2S791</accession>
<proteinExistence type="predicted"/>
<name>A0A9E2S791_9BACT</name>
<feature type="transmembrane region" description="Helical" evidence="6">
    <location>
        <begin position="185"/>
        <end position="205"/>
    </location>
</feature>
<dbReference type="EMBL" id="JAHSPG010000003">
    <property type="protein sequence ID" value="MBV4356907.1"/>
    <property type="molecule type" value="Genomic_DNA"/>
</dbReference>
<evidence type="ECO:0000256" key="1">
    <source>
        <dbReference type="ARBA" id="ARBA00004651"/>
    </source>
</evidence>
<sequence length="509" mass="57118">MKASSRVIFNTGVQYARTFIGACIALYSSRIILKSLGASDYGIYNLVAGVVTFIGFINLALSSTTQRYLSFYHGKNNEKLQAKIFTNSVIIQFVVGLVLALTMFSLTPLIFHKLLNIPTDRMAAAIAVYYSMIAVVFFSLITVPYTATLIAHENILFSSIVQIVESILKLIVALSLLFILKDRLIYYGIMMAAIIVIDFFAYTIYCRKHYKECRHISLKLFDKKLLKEIFYFSGWMIYSAVCIVGRTQGIAVIFNRFFGTLINAAYGIAQQLSGQAAFVSSSLLNAIRPQIIKAEGGLNRERMLRLAEIASKFSFLLLAMVVIPAVFEMKTILSIWLAEVPAHAIVFSQIMLLSILMDQLTVGLAFANQAIGNVKKYSFAINTIKLAAFPLAYLSLKFNGSPTSAMMCLLLVETLSSILRLFFLRNVEGLQISSFVKKVFLLEIFPVASIVATSWFCHNVFPYYLFWISFLVSIIVLCSATYYTGLCDDEKVIINEVLLKIKRRFAKTR</sequence>
<protein>
    <submittedName>
        <fullName evidence="7">Oligosaccharide flippase family protein</fullName>
    </submittedName>
</protein>
<dbReference type="AlphaFoldDB" id="A0A9E2S791"/>